<dbReference type="Pfam" id="PF00013">
    <property type="entry name" value="KH_1"/>
    <property type="match status" value="1"/>
</dbReference>
<dbReference type="Pfam" id="PF03725">
    <property type="entry name" value="RNase_PH_C"/>
    <property type="match status" value="1"/>
</dbReference>
<dbReference type="GO" id="GO:0005829">
    <property type="term" value="C:cytosol"/>
    <property type="evidence" value="ECO:0007669"/>
    <property type="project" value="UniProtKB-ARBA"/>
</dbReference>
<evidence type="ECO:0000256" key="6">
    <source>
        <dbReference type="ARBA" id="ARBA00022723"/>
    </source>
</evidence>
<dbReference type="AlphaFoldDB" id="D8GS36"/>
<keyword evidence="5 9" id="KW-0548">Nucleotidyltransferase</keyword>
<keyword evidence="6 9" id="KW-0479">Metal-binding</keyword>
<keyword evidence="8 9" id="KW-0694">RNA-binding</keyword>
<dbReference type="HOGENOM" id="CLU_004217_2_2_9"/>
<dbReference type="HAMAP" id="MF_01595">
    <property type="entry name" value="PNPase"/>
    <property type="match status" value="1"/>
</dbReference>
<proteinExistence type="inferred from homology"/>
<dbReference type="GO" id="GO:0003723">
    <property type="term" value="F:RNA binding"/>
    <property type="evidence" value="ECO:0007669"/>
    <property type="project" value="UniProtKB-UniRule"/>
</dbReference>
<reference evidence="12 13" key="1">
    <citation type="journal article" date="2010" name="Proc. Natl. Acad. Sci. U.S.A.">
        <title>Clostridium ljungdahlii represents a microbial production platform based on syngas.</title>
        <authorList>
            <person name="Kopke M."/>
            <person name="Held C."/>
            <person name="Hujer S."/>
            <person name="Liesegang H."/>
            <person name="Wiezer A."/>
            <person name="Wollherr A."/>
            <person name="Ehrenreich A."/>
            <person name="Liebl W."/>
            <person name="Gottschalk G."/>
            <person name="Durre P."/>
        </authorList>
    </citation>
    <scope>NUCLEOTIDE SEQUENCE [LARGE SCALE GENOMIC DNA]</scope>
    <source>
        <strain evidence="13">ATCC 55383 / DSM 13528 / PETC</strain>
    </source>
</reference>
<dbReference type="NCBIfam" id="TIGR03591">
    <property type="entry name" value="polynuc_phos"/>
    <property type="match status" value="1"/>
</dbReference>
<evidence type="ECO:0000256" key="2">
    <source>
        <dbReference type="ARBA" id="ARBA00007404"/>
    </source>
</evidence>
<dbReference type="PIRSF" id="PIRSF005499">
    <property type="entry name" value="PNPase"/>
    <property type="match status" value="1"/>
</dbReference>
<dbReference type="CDD" id="cd11364">
    <property type="entry name" value="RNase_PH_PNPase_2"/>
    <property type="match status" value="1"/>
</dbReference>
<dbReference type="InterPro" id="IPR036345">
    <property type="entry name" value="ExoRNase_PH_dom2_sf"/>
</dbReference>
<dbReference type="eggNOG" id="COG1185">
    <property type="taxonomic scope" value="Bacteria"/>
</dbReference>
<dbReference type="PANTHER" id="PTHR11252">
    <property type="entry name" value="POLYRIBONUCLEOTIDE NUCLEOTIDYLTRANSFERASE"/>
    <property type="match status" value="1"/>
</dbReference>
<evidence type="ECO:0000313" key="13">
    <source>
        <dbReference type="Proteomes" id="UP000001656"/>
    </source>
</evidence>
<dbReference type="SMART" id="SM00322">
    <property type="entry name" value="KH"/>
    <property type="match status" value="1"/>
</dbReference>
<dbReference type="InterPro" id="IPR004088">
    <property type="entry name" value="KH_dom_type_1"/>
</dbReference>
<dbReference type="InterPro" id="IPR015847">
    <property type="entry name" value="ExoRNase_PH_dom2"/>
</dbReference>
<evidence type="ECO:0000256" key="4">
    <source>
        <dbReference type="ARBA" id="ARBA00022679"/>
    </source>
</evidence>
<evidence type="ECO:0000256" key="8">
    <source>
        <dbReference type="ARBA" id="ARBA00022884"/>
    </source>
</evidence>
<dbReference type="InterPro" id="IPR003029">
    <property type="entry name" value="S1_domain"/>
</dbReference>
<dbReference type="Gene3D" id="3.30.1370.10">
    <property type="entry name" value="K Homology domain, type 1"/>
    <property type="match status" value="1"/>
</dbReference>
<feature type="binding site" evidence="9">
    <location>
        <position position="488"/>
    </location>
    <ligand>
        <name>Mg(2+)</name>
        <dbReference type="ChEBI" id="CHEBI:18420"/>
    </ligand>
</feature>
<feature type="binding site" evidence="9">
    <location>
        <position position="494"/>
    </location>
    <ligand>
        <name>Mg(2+)</name>
        <dbReference type="ChEBI" id="CHEBI:18420"/>
    </ligand>
</feature>
<evidence type="ECO:0000313" key="12">
    <source>
        <dbReference type="EMBL" id="ADK14389.1"/>
    </source>
</evidence>
<dbReference type="CDD" id="cd04472">
    <property type="entry name" value="S1_PNPase"/>
    <property type="match status" value="1"/>
</dbReference>
<dbReference type="FunFam" id="3.30.1370.10:FF:000001">
    <property type="entry name" value="Polyribonucleotide nucleotidyltransferase"/>
    <property type="match status" value="1"/>
</dbReference>
<comment type="subcellular location">
    <subcellularLocation>
        <location evidence="1 9">Cytoplasm</location>
    </subcellularLocation>
</comment>
<keyword evidence="3 9" id="KW-0963">Cytoplasm</keyword>
<evidence type="ECO:0000256" key="9">
    <source>
        <dbReference type="HAMAP-Rule" id="MF_01595"/>
    </source>
</evidence>
<dbReference type="InterPro" id="IPR036456">
    <property type="entry name" value="PNPase_PH_RNA-bd_sf"/>
</dbReference>
<dbReference type="NCBIfam" id="NF008805">
    <property type="entry name" value="PRK11824.1"/>
    <property type="match status" value="1"/>
</dbReference>
<name>D8GS36_CLOLD</name>
<feature type="domain" description="S1 motif" evidence="11">
    <location>
        <begin position="624"/>
        <end position="692"/>
    </location>
</feature>
<dbReference type="Gene3D" id="2.40.50.140">
    <property type="entry name" value="Nucleic acid-binding proteins"/>
    <property type="match status" value="1"/>
</dbReference>
<evidence type="ECO:0000259" key="11">
    <source>
        <dbReference type="PROSITE" id="PS50126"/>
    </source>
</evidence>
<dbReference type="KEGG" id="clj:CLJU_c13210"/>
<comment type="similarity">
    <text evidence="2 9">Belongs to the polyribonucleotide nucleotidyltransferase family.</text>
</comment>
<feature type="region of interest" description="Disordered" evidence="10">
    <location>
        <begin position="690"/>
        <end position="717"/>
    </location>
</feature>
<dbReference type="PROSITE" id="PS50126">
    <property type="entry name" value="S1"/>
    <property type="match status" value="1"/>
</dbReference>
<protein>
    <recommendedName>
        <fullName evidence="9">Polyribonucleotide nucleotidyltransferase</fullName>
        <ecNumber evidence="9">2.7.7.8</ecNumber>
    </recommendedName>
    <alternativeName>
        <fullName evidence="9">Polynucleotide phosphorylase</fullName>
        <shortName evidence="9">PNPase</shortName>
    </alternativeName>
</protein>
<gene>
    <name evidence="9 12" type="primary">pnp</name>
    <name evidence="12" type="ordered locus">CLJU_c13210</name>
</gene>
<dbReference type="STRING" id="748727.CLJU_c13210"/>
<dbReference type="SMART" id="SM00316">
    <property type="entry name" value="S1"/>
    <property type="match status" value="1"/>
</dbReference>
<dbReference type="SUPFAM" id="SSF54211">
    <property type="entry name" value="Ribosomal protein S5 domain 2-like"/>
    <property type="match status" value="2"/>
</dbReference>
<dbReference type="GO" id="GO:0004654">
    <property type="term" value="F:polyribonucleotide nucleotidyltransferase activity"/>
    <property type="evidence" value="ECO:0007669"/>
    <property type="project" value="UniProtKB-UniRule"/>
</dbReference>
<evidence type="ECO:0000256" key="1">
    <source>
        <dbReference type="ARBA" id="ARBA00004496"/>
    </source>
</evidence>
<dbReference type="Gene3D" id="3.30.230.70">
    <property type="entry name" value="GHMP Kinase, N-terminal domain"/>
    <property type="match status" value="2"/>
</dbReference>
<dbReference type="InterPro" id="IPR020568">
    <property type="entry name" value="Ribosomal_Su5_D2-typ_SF"/>
</dbReference>
<dbReference type="Pfam" id="PF03726">
    <property type="entry name" value="PNPase"/>
    <property type="match status" value="1"/>
</dbReference>
<evidence type="ECO:0000256" key="10">
    <source>
        <dbReference type="SAM" id="MobiDB-lite"/>
    </source>
</evidence>
<dbReference type="EMBL" id="CP001666">
    <property type="protein sequence ID" value="ADK14389.1"/>
    <property type="molecule type" value="Genomic_DNA"/>
</dbReference>
<dbReference type="GO" id="GO:0000175">
    <property type="term" value="F:3'-5'-RNA exonuclease activity"/>
    <property type="evidence" value="ECO:0007669"/>
    <property type="project" value="TreeGrafter"/>
</dbReference>
<dbReference type="SUPFAM" id="SSF46915">
    <property type="entry name" value="Polynucleotide phosphorylase/guanosine pentaphosphate synthase (PNPase/GPSI), domain 3"/>
    <property type="match status" value="1"/>
</dbReference>
<dbReference type="SUPFAM" id="SSF55666">
    <property type="entry name" value="Ribonuclease PH domain 2-like"/>
    <property type="match status" value="2"/>
</dbReference>
<dbReference type="InterPro" id="IPR004087">
    <property type="entry name" value="KH_dom"/>
</dbReference>
<dbReference type="PANTHER" id="PTHR11252:SF0">
    <property type="entry name" value="POLYRIBONUCLEOTIDE NUCLEOTIDYLTRANSFERASE 1, MITOCHONDRIAL"/>
    <property type="match status" value="1"/>
</dbReference>
<comment type="cofactor">
    <cofactor evidence="9">
        <name>Mg(2+)</name>
        <dbReference type="ChEBI" id="CHEBI:18420"/>
    </cofactor>
</comment>
<comment type="function">
    <text evidence="9">Involved in mRNA degradation. Catalyzes the phosphorolysis of single-stranded polyribonucleotides processively in the 3'- to 5'-direction.</text>
</comment>
<comment type="catalytic activity">
    <reaction evidence="9">
        <text>RNA(n+1) + phosphate = RNA(n) + a ribonucleoside 5'-diphosphate</text>
        <dbReference type="Rhea" id="RHEA:22096"/>
        <dbReference type="Rhea" id="RHEA-COMP:14527"/>
        <dbReference type="Rhea" id="RHEA-COMP:17342"/>
        <dbReference type="ChEBI" id="CHEBI:43474"/>
        <dbReference type="ChEBI" id="CHEBI:57930"/>
        <dbReference type="ChEBI" id="CHEBI:140395"/>
        <dbReference type="EC" id="2.7.7.8"/>
    </reaction>
</comment>
<dbReference type="GO" id="GO:0000287">
    <property type="term" value="F:magnesium ion binding"/>
    <property type="evidence" value="ECO:0007669"/>
    <property type="project" value="UniProtKB-UniRule"/>
</dbReference>
<dbReference type="CDD" id="cd02393">
    <property type="entry name" value="KH-I_PNPase"/>
    <property type="match status" value="1"/>
</dbReference>
<dbReference type="InterPro" id="IPR036612">
    <property type="entry name" value="KH_dom_type_1_sf"/>
</dbReference>
<accession>D8GS36</accession>
<evidence type="ECO:0000256" key="3">
    <source>
        <dbReference type="ARBA" id="ARBA00022490"/>
    </source>
</evidence>
<dbReference type="InterPro" id="IPR012162">
    <property type="entry name" value="PNPase"/>
</dbReference>
<dbReference type="EC" id="2.7.7.8" evidence="9"/>
<dbReference type="InterPro" id="IPR012340">
    <property type="entry name" value="NA-bd_OB-fold"/>
</dbReference>
<evidence type="ECO:0000256" key="5">
    <source>
        <dbReference type="ARBA" id="ARBA00022695"/>
    </source>
</evidence>
<dbReference type="PROSITE" id="PS50084">
    <property type="entry name" value="KH_TYPE_1"/>
    <property type="match status" value="1"/>
</dbReference>
<keyword evidence="7 9" id="KW-0460">Magnesium</keyword>
<dbReference type="FunFam" id="2.40.50.140:FF:000023">
    <property type="entry name" value="Polyribonucleotide nucleotidyltransferase"/>
    <property type="match status" value="1"/>
</dbReference>
<sequence length="717" mass="79389">MFFMSEIIQTTVAGRTLKVDYGKIGKLSNCAFFISYGDTVVLINANASDKPREGVDFFPLSIEYEERLYSVGKIPGGFIKREGKPSEKAILHARAIDRPLRPLFPKGYRNDVQVVCTVVSVDQDNAPDILAINGASLALCMSSIPFTTPVGAVSVGLVDGKFVINPGLEERSKSSLNLTVCATDERVMMVEAGGDEIPEDTMYDAIMFGFEECKKIVAFQKETMNKYGKQKEEPELYKVEESIEEEVRKFAFQKIKDAMYIMDRDERNAALEDVDKELNEQFSEKYPDNGPDIAEVVYKIKKEIVRNMMLNEHRRVDGRAFDEIRPISCEVGILPRTHGTGLFTRGLTQVMTVATLGSLGDVQILDGVGSEESKRYIHHYNFPSYSTGETRPLRGPGRREIGHGALAEKALEPLIPSEDQFPYTIRLVSEVLSSNGSTSQASICGSTLALLDAGVPIKRPAAGIAMGLITSEDLSKEEIVTDIQGIEDFFGDMDFKVGGTEKGITAIQFDTKIHGLSENCIRETLNRARTARLFILDKIHKCIPEAREELSEYAPKTYTMSIPPDKIRDVIGAGGKVINKIIAETGVKIDIKEDGKIFVMSEDSSSAKKALKIIEDLTREVKAGEIYLGKVTKTTNFGAFVEILPGKEGLVHISKLDFTRVNKVEDIVSVGDKILVKVTDIDNQGRINLSRKDAIKDSEENSTKENNSKESNLKQNK</sequence>
<dbReference type="InterPro" id="IPR001247">
    <property type="entry name" value="ExoRNase_PH_dom1"/>
</dbReference>
<organism evidence="12 13">
    <name type="scientific">Clostridium ljungdahlii (strain ATCC 55383 / DSM 13528 / PETC)</name>
    <dbReference type="NCBI Taxonomy" id="748727"/>
    <lineage>
        <taxon>Bacteria</taxon>
        <taxon>Bacillati</taxon>
        <taxon>Bacillota</taxon>
        <taxon>Clostridia</taxon>
        <taxon>Eubacteriales</taxon>
        <taxon>Clostridiaceae</taxon>
        <taxon>Clostridium</taxon>
    </lineage>
</organism>
<dbReference type="Pfam" id="PF01138">
    <property type="entry name" value="RNase_PH"/>
    <property type="match status" value="2"/>
</dbReference>
<dbReference type="Pfam" id="PF00575">
    <property type="entry name" value="S1"/>
    <property type="match status" value="1"/>
</dbReference>
<dbReference type="SUPFAM" id="SSF54791">
    <property type="entry name" value="Eukaryotic type KH-domain (KH-domain type I)"/>
    <property type="match status" value="1"/>
</dbReference>
<keyword evidence="4 9" id="KW-0808">Transferase</keyword>
<dbReference type="GO" id="GO:0006402">
    <property type="term" value="P:mRNA catabolic process"/>
    <property type="evidence" value="ECO:0007669"/>
    <property type="project" value="UniProtKB-UniRule"/>
</dbReference>
<dbReference type="FunFam" id="3.30.230.70:FF:000002">
    <property type="entry name" value="Polyribonucleotide nucleotidyltransferase"/>
    <property type="match status" value="1"/>
</dbReference>
<dbReference type="InterPro" id="IPR015848">
    <property type="entry name" value="PNPase_PH_RNA-bd_bac/org-type"/>
</dbReference>
<dbReference type="Proteomes" id="UP000001656">
    <property type="component" value="Chromosome"/>
</dbReference>
<dbReference type="FunFam" id="3.30.230.70:FF:000001">
    <property type="entry name" value="Polyribonucleotide nucleotidyltransferase"/>
    <property type="match status" value="1"/>
</dbReference>
<dbReference type="InterPro" id="IPR027408">
    <property type="entry name" value="PNPase/RNase_PH_dom_sf"/>
</dbReference>
<evidence type="ECO:0000256" key="7">
    <source>
        <dbReference type="ARBA" id="ARBA00022842"/>
    </source>
</evidence>
<dbReference type="GO" id="GO:0006396">
    <property type="term" value="P:RNA processing"/>
    <property type="evidence" value="ECO:0007669"/>
    <property type="project" value="InterPro"/>
</dbReference>
<dbReference type="CDD" id="cd11363">
    <property type="entry name" value="RNase_PH_PNPase_1"/>
    <property type="match status" value="1"/>
</dbReference>
<dbReference type="SUPFAM" id="SSF50249">
    <property type="entry name" value="Nucleic acid-binding proteins"/>
    <property type="match status" value="1"/>
</dbReference>